<dbReference type="eggNOG" id="ENOG5033IPG">
    <property type="taxonomic scope" value="Bacteria"/>
</dbReference>
<evidence type="ECO:0000313" key="1">
    <source>
        <dbReference type="EMBL" id="SFU03119.1"/>
    </source>
</evidence>
<proteinExistence type="predicted"/>
<dbReference type="RefSeq" id="WP_027262120.1">
    <property type="nucleotide sequence ID" value="NZ_FPAW01000020.1"/>
</dbReference>
<dbReference type="EMBL" id="FPAW01000020">
    <property type="protein sequence ID" value="SFU03119.1"/>
    <property type="molecule type" value="Genomic_DNA"/>
</dbReference>
<evidence type="ECO:0000313" key="2">
    <source>
        <dbReference type="Proteomes" id="UP000182466"/>
    </source>
</evidence>
<gene>
    <name evidence="1" type="ORF">SAMN05216236_1205</name>
</gene>
<name>A0A1I7CUS9_9RHOB</name>
<organism evidence="1 2">
    <name type="scientific">Sedimentitalea nanhaiensis</name>
    <dbReference type="NCBI Taxonomy" id="999627"/>
    <lineage>
        <taxon>Bacteria</taxon>
        <taxon>Pseudomonadati</taxon>
        <taxon>Pseudomonadota</taxon>
        <taxon>Alphaproteobacteria</taxon>
        <taxon>Rhodobacterales</taxon>
        <taxon>Paracoccaceae</taxon>
        <taxon>Sedimentitalea</taxon>
    </lineage>
</organism>
<protein>
    <submittedName>
        <fullName evidence="1">Uncharacterized protein</fullName>
    </submittedName>
</protein>
<keyword evidence="2" id="KW-1185">Reference proteome</keyword>
<accession>A0A1I7CUS9</accession>
<reference evidence="1 2" key="1">
    <citation type="submission" date="2016-10" db="EMBL/GenBank/DDBJ databases">
        <authorList>
            <person name="de Groot N.N."/>
        </authorList>
    </citation>
    <scope>NUCLEOTIDE SEQUENCE [LARGE SCALE GENOMIC DNA]</scope>
    <source>
        <strain evidence="1 2">CGMCC 1.10959</strain>
    </source>
</reference>
<dbReference type="Proteomes" id="UP000182466">
    <property type="component" value="Unassembled WGS sequence"/>
</dbReference>
<dbReference type="OrthoDB" id="7864106at2"/>
<sequence length="112" mass="12716">MSFETQWDAFLDEFRNGLTVLAKNSLQDWKDTARADGEAYLEAMKDDLPRWTKALKEGLLTKDEFEQLLQGQKTLLKLHMLTAAGLTKTRLEQFRVALISLVTTSAYSAFGI</sequence>
<dbReference type="AlphaFoldDB" id="A0A1I7CUS9"/>